<feature type="binding site" evidence="8">
    <location>
        <position position="450"/>
    </location>
    <ligand>
        <name>Zn(2+)</name>
        <dbReference type="ChEBI" id="CHEBI:29105"/>
        <label>2</label>
    </ligand>
</feature>
<sequence>MDDTLPRVARVVVASPLPQLDRELEYEIPVELRERIGVGMRVTVPLRTSNRQLQGFVVAVERTAEYGGKLAFISELVSTARVLTPEIAGLARAVADRQAGCAADVLRLAIPARSVRVEQRWLEAQAASAAEGDDGSPDAAEAADSEDAGKPAGAAEAAASSEPTSLPGRAGTPELATPDATLIPMYGEESAVLLARGAAVRLAVDAPVGVDAGVPRSLLALAAAAAARVQAGQSVILAVPDYRDVELALRGLGRFLEPARIRRLDTRAKPAERYSAFLACLDETPGVVVGTRSVIYAPASNLGAVLVWDDGDESFTEQLAPYASTRDVALLRAERESVSLIFAAHTPSLEVARLVGMRWLTPVPLARPEAPKIIAGSQSLAEETPSAQARIPALAWQEARRALEHGPVLLQVIRAGYIPSLSCAKCRTPARCTVCGGALEFARPSAPPSCRVCDALHPEWQCPECGDKRLRNTSLGAERTAEELGRAFPGTRVVVADGASETVSIDDRPCLVVATRGAEPVPASGYAGVVLLDTERSLAQERLDAGVDALRGWSNAAALAGQGAKVVIVGGETPASRALRTWQQPEYATRELSERRQLHFPPAVRVAAITGTDEEVRHALATVEATPELQQPSALQVLGPTPQEVGSRVVLKFGYALGSPLAKALKSELVRAATSRRPRVAGRGGGHASTLRVRFDPPGIF</sequence>
<evidence type="ECO:0000256" key="3">
    <source>
        <dbReference type="ARBA" id="ARBA00022723"/>
    </source>
</evidence>
<dbReference type="Gene3D" id="3.40.1440.60">
    <property type="entry name" value="PriA, 3(prime) DNA-binding domain"/>
    <property type="match status" value="1"/>
</dbReference>
<comment type="similarity">
    <text evidence="8">Belongs to the helicase family. PriA subfamily.</text>
</comment>
<dbReference type="InterPro" id="IPR018527">
    <property type="entry name" value="Rubredoxin_Fe_BS"/>
</dbReference>
<feature type="binding site" evidence="8">
    <location>
        <position position="435"/>
    </location>
    <ligand>
        <name>Zn(2+)</name>
        <dbReference type="ChEBI" id="CHEBI:29105"/>
        <label>2</label>
    </ligand>
</feature>
<feature type="region of interest" description="Disordered" evidence="9">
    <location>
        <begin position="676"/>
        <end position="701"/>
    </location>
</feature>
<dbReference type="GO" id="GO:0006269">
    <property type="term" value="P:DNA replication, synthesis of primer"/>
    <property type="evidence" value="ECO:0007669"/>
    <property type="project" value="UniProtKB-KW"/>
</dbReference>
<feature type="binding site" evidence="8">
    <location>
        <position position="465"/>
    </location>
    <ligand>
        <name>Zn(2+)</name>
        <dbReference type="ChEBI" id="CHEBI:29105"/>
        <label>1</label>
    </ligand>
</feature>
<dbReference type="GO" id="GO:0005524">
    <property type="term" value="F:ATP binding"/>
    <property type="evidence" value="ECO:0007669"/>
    <property type="project" value="UniProtKB-UniRule"/>
</dbReference>
<feature type="compositionally biased region" description="Low complexity" evidence="9">
    <location>
        <begin position="150"/>
        <end position="163"/>
    </location>
</feature>
<dbReference type="GO" id="GO:0016787">
    <property type="term" value="F:hydrolase activity"/>
    <property type="evidence" value="ECO:0007669"/>
    <property type="project" value="UniProtKB-KW"/>
</dbReference>
<keyword evidence="6 8" id="KW-0067">ATP-binding</keyword>
<feature type="binding site" evidence="8">
    <location>
        <position position="453"/>
    </location>
    <ligand>
        <name>Zn(2+)</name>
        <dbReference type="ChEBI" id="CHEBI:29105"/>
        <label>2</label>
    </ligand>
</feature>
<feature type="binding site" evidence="8">
    <location>
        <position position="423"/>
    </location>
    <ligand>
        <name>Zn(2+)</name>
        <dbReference type="ChEBI" id="CHEBI:29105"/>
        <label>1</label>
    </ligand>
</feature>
<comment type="subunit">
    <text evidence="8">Component of the replication restart primosome.</text>
</comment>
<keyword evidence="1 8" id="KW-0639">Primosome</keyword>
<comment type="caution">
    <text evidence="11">The sequence shown here is derived from an EMBL/GenBank/DDBJ whole genome shotgun (WGS) entry which is preliminary data.</text>
</comment>
<proteinExistence type="inferred from homology"/>
<dbReference type="InterPro" id="IPR027417">
    <property type="entry name" value="P-loop_NTPase"/>
</dbReference>
<evidence type="ECO:0000256" key="9">
    <source>
        <dbReference type="SAM" id="MobiDB-lite"/>
    </source>
</evidence>
<dbReference type="AlphaFoldDB" id="A0A7W4YDK9"/>
<evidence type="ECO:0000256" key="8">
    <source>
        <dbReference type="HAMAP-Rule" id="MF_00983"/>
    </source>
</evidence>
<dbReference type="InterPro" id="IPR042115">
    <property type="entry name" value="PriA_3primeBD_sf"/>
</dbReference>
<dbReference type="GO" id="GO:1990077">
    <property type="term" value="C:primosome complex"/>
    <property type="evidence" value="ECO:0007669"/>
    <property type="project" value="UniProtKB-UniRule"/>
</dbReference>
<feature type="binding site" evidence="8">
    <location>
        <position position="432"/>
    </location>
    <ligand>
        <name>Zn(2+)</name>
        <dbReference type="ChEBI" id="CHEBI:29105"/>
        <label>2</label>
    </ligand>
</feature>
<keyword evidence="3 8" id="KW-0479">Metal-binding</keyword>
<evidence type="ECO:0000256" key="6">
    <source>
        <dbReference type="ARBA" id="ARBA00022840"/>
    </source>
</evidence>
<feature type="region of interest" description="Disordered" evidence="9">
    <location>
        <begin position="126"/>
        <end position="177"/>
    </location>
</feature>
<dbReference type="Gene3D" id="3.40.50.300">
    <property type="entry name" value="P-loop containing nucleotide triphosphate hydrolases"/>
    <property type="match status" value="1"/>
</dbReference>
<name>A0A7W4YDK9_9MICO</name>
<protein>
    <recommendedName>
        <fullName evidence="8">Probable replication restart protein PriA</fullName>
    </recommendedName>
    <alternativeName>
        <fullName evidence="8">Putative ATP-dependent DNA helicase PriA</fullName>
    </alternativeName>
</protein>
<evidence type="ECO:0000256" key="5">
    <source>
        <dbReference type="ARBA" id="ARBA00022833"/>
    </source>
</evidence>
<organism evidence="11 12">
    <name type="scientific">Pseudoclavibacter helvolus</name>
    <dbReference type="NCBI Taxonomy" id="255205"/>
    <lineage>
        <taxon>Bacteria</taxon>
        <taxon>Bacillati</taxon>
        <taxon>Actinomycetota</taxon>
        <taxon>Actinomycetes</taxon>
        <taxon>Micrococcales</taxon>
        <taxon>Microbacteriaceae</taxon>
        <taxon>Pseudoclavibacter</taxon>
    </lineage>
</organism>
<comment type="caution">
    <text evidence="8">As this protein does not have any detectable helicase domains, it probably does not have helicase activity.</text>
</comment>
<dbReference type="GO" id="GO:0006302">
    <property type="term" value="P:double-strand break repair"/>
    <property type="evidence" value="ECO:0007669"/>
    <property type="project" value="InterPro"/>
</dbReference>
<evidence type="ECO:0000256" key="1">
    <source>
        <dbReference type="ARBA" id="ARBA00022515"/>
    </source>
</evidence>
<dbReference type="GO" id="GO:0008270">
    <property type="term" value="F:zinc ion binding"/>
    <property type="evidence" value="ECO:0007669"/>
    <property type="project" value="UniProtKB-UniRule"/>
</dbReference>
<evidence type="ECO:0000256" key="4">
    <source>
        <dbReference type="ARBA" id="ARBA00022741"/>
    </source>
</evidence>
<feature type="compositionally biased region" description="Acidic residues" evidence="9">
    <location>
        <begin position="131"/>
        <end position="146"/>
    </location>
</feature>
<dbReference type="GO" id="GO:0003677">
    <property type="term" value="F:DNA binding"/>
    <property type="evidence" value="ECO:0007669"/>
    <property type="project" value="UniProtKB-UniRule"/>
</dbReference>
<dbReference type="GO" id="GO:0043138">
    <property type="term" value="F:3'-5' DNA helicase activity"/>
    <property type="evidence" value="ECO:0007669"/>
    <property type="project" value="TreeGrafter"/>
</dbReference>
<dbReference type="InterPro" id="IPR041222">
    <property type="entry name" value="PriA_3primeBD"/>
</dbReference>
<evidence type="ECO:0000259" key="10">
    <source>
        <dbReference type="Pfam" id="PF17764"/>
    </source>
</evidence>
<comment type="function">
    <text evidence="8">Initiates the restart of stalled replication forks, which reloads the replicative helicase on sites other than the origin of replication. Recognizes and binds to abandoned replication forks and remodels them to uncover a helicase loading site. Promotes assembly of the primosome at these replication forks.</text>
</comment>
<comment type="cofactor">
    <cofactor evidence="8">
        <name>Zn(2+)</name>
        <dbReference type="ChEBI" id="CHEBI:29105"/>
    </cofactor>
    <text evidence="8">Binds 2 zinc ions per subunit.</text>
</comment>
<keyword evidence="2 8" id="KW-0235">DNA replication</keyword>
<dbReference type="Proteomes" id="UP000545286">
    <property type="component" value="Unassembled WGS sequence"/>
</dbReference>
<reference evidence="11 12" key="1">
    <citation type="submission" date="2020-08" db="EMBL/GenBank/DDBJ databases">
        <title>Sequencing the genomes of 1000 actinobacteria strains.</title>
        <authorList>
            <person name="Klenk H.-P."/>
        </authorList>
    </citation>
    <scope>NUCLEOTIDE SEQUENCE [LARGE SCALE GENOMIC DNA]</scope>
    <source>
        <strain evidence="11 12">DSM 20419</strain>
    </source>
</reference>
<evidence type="ECO:0000313" key="11">
    <source>
        <dbReference type="EMBL" id="MBB2956554.1"/>
    </source>
</evidence>
<dbReference type="GO" id="GO:0006310">
    <property type="term" value="P:DNA recombination"/>
    <property type="evidence" value="ECO:0007669"/>
    <property type="project" value="InterPro"/>
</dbReference>
<accession>A0A7W4YDK9</accession>
<feature type="domain" description="Primosomal protein N' 3' DNA-binding" evidence="10">
    <location>
        <begin position="11"/>
        <end position="111"/>
    </location>
</feature>
<keyword evidence="7 8" id="KW-0238">DNA-binding</keyword>
<dbReference type="Pfam" id="PF17764">
    <property type="entry name" value="PriA_3primeBD"/>
    <property type="match status" value="1"/>
</dbReference>
<dbReference type="GO" id="GO:0006270">
    <property type="term" value="P:DNA replication initiation"/>
    <property type="evidence" value="ECO:0007669"/>
    <property type="project" value="TreeGrafter"/>
</dbReference>
<dbReference type="HAMAP" id="MF_00983">
    <property type="entry name" value="PriA"/>
    <property type="match status" value="1"/>
</dbReference>
<dbReference type="InterPro" id="IPR005259">
    <property type="entry name" value="PriA"/>
</dbReference>
<dbReference type="PANTHER" id="PTHR30580:SF0">
    <property type="entry name" value="PRIMOSOMAL PROTEIN N"/>
    <property type="match status" value="1"/>
</dbReference>
<keyword evidence="12" id="KW-1185">Reference proteome</keyword>
<evidence type="ECO:0000313" key="12">
    <source>
        <dbReference type="Proteomes" id="UP000545286"/>
    </source>
</evidence>
<keyword evidence="4 8" id="KW-0547">Nucleotide-binding</keyword>
<gene>
    <name evidence="8" type="primary">priA</name>
    <name evidence="11" type="ORF">FHX72_000666</name>
</gene>
<keyword evidence="5 8" id="KW-0862">Zinc</keyword>
<feature type="binding site" evidence="8">
    <location>
        <position position="462"/>
    </location>
    <ligand>
        <name>Zn(2+)</name>
        <dbReference type="ChEBI" id="CHEBI:29105"/>
        <label>1</label>
    </ligand>
</feature>
<dbReference type="EMBL" id="JACHWJ010000001">
    <property type="protein sequence ID" value="MBB2956554.1"/>
    <property type="molecule type" value="Genomic_DNA"/>
</dbReference>
<evidence type="ECO:0000256" key="7">
    <source>
        <dbReference type="ARBA" id="ARBA00023125"/>
    </source>
</evidence>
<evidence type="ECO:0000256" key="2">
    <source>
        <dbReference type="ARBA" id="ARBA00022705"/>
    </source>
</evidence>
<feature type="binding site" evidence="8">
    <location>
        <position position="426"/>
    </location>
    <ligand>
        <name>Zn(2+)</name>
        <dbReference type="ChEBI" id="CHEBI:29105"/>
        <label>1</label>
    </ligand>
</feature>
<dbReference type="PROSITE" id="PS00202">
    <property type="entry name" value="RUBREDOXIN"/>
    <property type="match status" value="1"/>
</dbReference>
<dbReference type="RefSeq" id="WP_183622988.1">
    <property type="nucleotide sequence ID" value="NZ_JACHWJ010000001.1"/>
</dbReference>
<keyword evidence="11" id="KW-0378">Hydrolase</keyword>
<dbReference type="PANTHER" id="PTHR30580">
    <property type="entry name" value="PRIMOSOMAL PROTEIN N"/>
    <property type="match status" value="1"/>
</dbReference>